<accession>A0A3M0L2X0</accession>
<evidence type="ECO:0000256" key="1">
    <source>
        <dbReference type="SAM" id="MobiDB-lite"/>
    </source>
</evidence>
<comment type="caution">
    <text evidence="2">The sequence shown here is derived from an EMBL/GenBank/DDBJ whole genome shotgun (WGS) entry which is preliminary data.</text>
</comment>
<reference evidence="2 3" key="1">
    <citation type="submission" date="2018-07" db="EMBL/GenBank/DDBJ databases">
        <title>A high quality draft genome assembly of the barn swallow (H. rustica rustica).</title>
        <authorList>
            <person name="Formenti G."/>
            <person name="Chiara M."/>
            <person name="Poveda L."/>
            <person name="Francoijs K.-J."/>
            <person name="Bonisoli-Alquati A."/>
            <person name="Canova L."/>
            <person name="Gianfranceschi L."/>
            <person name="Horner D.S."/>
            <person name="Saino N."/>
        </authorList>
    </citation>
    <scope>NUCLEOTIDE SEQUENCE [LARGE SCALE GENOMIC DNA]</scope>
    <source>
        <strain evidence="2">Chelidonia</strain>
        <tissue evidence="2">Blood</tissue>
    </source>
</reference>
<organism evidence="2 3">
    <name type="scientific">Hirundo rustica rustica</name>
    <dbReference type="NCBI Taxonomy" id="333673"/>
    <lineage>
        <taxon>Eukaryota</taxon>
        <taxon>Metazoa</taxon>
        <taxon>Chordata</taxon>
        <taxon>Craniata</taxon>
        <taxon>Vertebrata</taxon>
        <taxon>Euteleostomi</taxon>
        <taxon>Archelosauria</taxon>
        <taxon>Archosauria</taxon>
        <taxon>Dinosauria</taxon>
        <taxon>Saurischia</taxon>
        <taxon>Theropoda</taxon>
        <taxon>Coelurosauria</taxon>
        <taxon>Aves</taxon>
        <taxon>Neognathae</taxon>
        <taxon>Neoaves</taxon>
        <taxon>Telluraves</taxon>
        <taxon>Australaves</taxon>
        <taxon>Passeriformes</taxon>
        <taxon>Sylvioidea</taxon>
        <taxon>Hirundinidae</taxon>
        <taxon>Hirundo</taxon>
    </lineage>
</organism>
<sequence>MIEKESNPMRPLAVKKLGMNHLPIFQYGFEDVSDIDKGVECIFSKFSDDTKLSGAADTPEGLDVIQRDLVKLEKWPMGISQSLTMRDAGSAPGQLPVPAQAGDEQTKSSPAQKDLGMLGDPEEYSLTDRSVRASLGGRSRHSEKGTADEGPQTKEE</sequence>
<dbReference type="OrthoDB" id="10056483at2759"/>
<keyword evidence="3" id="KW-1185">Reference proteome</keyword>
<gene>
    <name evidence="2" type="ORF">DUI87_04993</name>
</gene>
<dbReference type="Proteomes" id="UP000269221">
    <property type="component" value="Unassembled WGS sequence"/>
</dbReference>
<dbReference type="EMBL" id="QRBI01000097">
    <property type="protein sequence ID" value="RMC18114.1"/>
    <property type="molecule type" value="Genomic_DNA"/>
</dbReference>
<name>A0A3M0L2X0_HIRRU</name>
<feature type="region of interest" description="Disordered" evidence="1">
    <location>
        <begin position="83"/>
        <end position="156"/>
    </location>
</feature>
<proteinExistence type="predicted"/>
<evidence type="ECO:0000313" key="3">
    <source>
        <dbReference type="Proteomes" id="UP000269221"/>
    </source>
</evidence>
<protein>
    <submittedName>
        <fullName evidence="2">Uncharacterized protein</fullName>
    </submittedName>
</protein>
<feature type="compositionally biased region" description="Basic and acidic residues" evidence="1">
    <location>
        <begin position="140"/>
        <end position="156"/>
    </location>
</feature>
<evidence type="ECO:0000313" key="2">
    <source>
        <dbReference type="EMBL" id="RMC18114.1"/>
    </source>
</evidence>
<dbReference type="AlphaFoldDB" id="A0A3M0L2X0"/>